<evidence type="ECO:0000259" key="2">
    <source>
        <dbReference type="Pfam" id="PF20537"/>
    </source>
</evidence>
<dbReference type="Proteomes" id="UP000275356">
    <property type="component" value="Unassembled WGS sequence"/>
</dbReference>
<keyword evidence="4" id="KW-1185">Reference proteome</keyword>
<dbReference type="AlphaFoldDB" id="A0A3N2D7I3"/>
<dbReference type="RefSeq" id="WP_123738030.1">
    <property type="nucleotide sequence ID" value="NZ_RKHQ01000001.1"/>
</dbReference>
<dbReference type="Pfam" id="PF20537">
    <property type="entry name" value="DUF6752"/>
    <property type="match status" value="1"/>
</dbReference>
<organism evidence="3 4">
    <name type="scientific">Salana multivorans</name>
    <dbReference type="NCBI Taxonomy" id="120377"/>
    <lineage>
        <taxon>Bacteria</taxon>
        <taxon>Bacillati</taxon>
        <taxon>Actinomycetota</taxon>
        <taxon>Actinomycetes</taxon>
        <taxon>Micrococcales</taxon>
        <taxon>Beutenbergiaceae</taxon>
        <taxon>Salana</taxon>
    </lineage>
</organism>
<accession>A0A3N2D7I3</accession>
<name>A0A3N2D7I3_9MICO</name>
<proteinExistence type="predicted"/>
<sequence length="96" mass="10880">MKHSIVETLRSISPRALDRAVELRGHLPASHQRVRRLEESLQNETVFMLVEALAELRAEVAELRAELNECRGDALRIAELTDIVEQRLSGTNPEQP</sequence>
<feature type="domain" description="DUF6752" evidence="2">
    <location>
        <begin position="56"/>
        <end position="85"/>
    </location>
</feature>
<feature type="coiled-coil region" evidence="1">
    <location>
        <begin position="46"/>
        <end position="73"/>
    </location>
</feature>
<keyword evidence="1" id="KW-0175">Coiled coil</keyword>
<evidence type="ECO:0000256" key="1">
    <source>
        <dbReference type="SAM" id="Coils"/>
    </source>
</evidence>
<evidence type="ECO:0000313" key="4">
    <source>
        <dbReference type="Proteomes" id="UP000275356"/>
    </source>
</evidence>
<protein>
    <recommendedName>
        <fullName evidence="2">DUF6752 domain-containing protein</fullName>
    </recommendedName>
</protein>
<reference evidence="3 4" key="1">
    <citation type="submission" date="2018-11" db="EMBL/GenBank/DDBJ databases">
        <title>Sequencing the genomes of 1000 actinobacteria strains.</title>
        <authorList>
            <person name="Klenk H.-P."/>
        </authorList>
    </citation>
    <scope>NUCLEOTIDE SEQUENCE [LARGE SCALE GENOMIC DNA]</scope>
    <source>
        <strain evidence="3 4">DSM 13521</strain>
    </source>
</reference>
<comment type="caution">
    <text evidence="3">The sequence shown here is derived from an EMBL/GenBank/DDBJ whole genome shotgun (WGS) entry which is preliminary data.</text>
</comment>
<gene>
    <name evidence="3" type="ORF">EDD28_0315</name>
</gene>
<dbReference type="OrthoDB" id="4981275at2"/>
<evidence type="ECO:0000313" key="3">
    <source>
        <dbReference type="EMBL" id="ROR95753.1"/>
    </source>
</evidence>
<dbReference type="InterPro" id="IPR046640">
    <property type="entry name" value="DUF6752"/>
</dbReference>
<dbReference type="EMBL" id="RKHQ01000001">
    <property type="protein sequence ID" value="ROR95753.1"/>
    <property type="molecule type" value="Genomic_DNA"/>
</dbReference>